<name>A0ACB6QFX0_9PLEO</name>
<proteinExistence type="predicted"/>
<sequence>MQKLHCQTSFLLHRSTITFQNLTWQASPISAQGNVHESKGTAHWLSAVVFFVVPLMSTLILRDKHWRNPNIDGRSPEVHTYHLPVACFDRDLAVKLCSNQVFKSLIDASIVSLEGFAACEETIGTFALRERGIREGWYQVEDLSSSDRKIVYPSLLQDLPILVAAGSKSDLIRFWFHDSDLDQRVGSRKRPISPKHAQFHSFFLCLLFGSDGYLSQGPTKHCLNFNFSTDTEYVSKATQILVLERSPDQFLALKERQSKRPCHEFSHFKFRNPRSAKPSVLDQPVTRSELFWLPPDFDHLHDILVLLEFLDVGNSNSNDT</sequence>
<reference evidence="1" key="1">
    <citation type="journal article" date="2020" name="Stud. Mycol.">
        <title>101 Dothideomycetes genomes: a test case for predicting lifestyles and emergence of pathogens.</title>
        <authorList>
            <person name="Haridas S."/>
            <person name="Albert R."/>
            <person name="Binder M."/>
            <person name="Bloem J."/>
            <person name="Labutti K."/>
            <person name="Salamov A."/>
            <person name="Andreopoulos B."/>
            <person name="Baker S."/>
            <person name="Barry K."/>
            <person name="Bills G."/>
            <person name="Bluhm B."/>
            <person name="Cannon C."/>
            <person name="Castanera R."/>
            <person name="Culley D."/>
            <person name="Daum C."/>
            <person name="Ezra D."/>
            <person name="Gonzalez J."/>
            <person name="Henrissat B."/>
            <person name="Kuo A."/>
            <person name="Liang C."/>
            <person name="Lipzen A."/>
            <person name="Lutzoni F."/>
            <person name="Magnuson J."/>
            <person name="Mondo S."/>
            <person name="Nolan M."/>
            <person name="Ohm R."/>
            <person name="Pangilinan J."/>
            <person name="Park H.-J."/>
            <person name="Ramirez L."/>
            <person name="Alfaro M."/>
            <person name="Sun H."/>
            <person name="Tritt A."/>
            <person name="Yoshinaga Y."/>
            <person name="Zwiers L.-H."/>
            <person name="Turgeon B."/>
            <person name="Goodwin S."/>
            <person name="Spatafora J."/>
            <person name="Crous P."/>
            <person name="Grigoriev I."/>
        </authorList>
    </citation>
    <scope>NUCLEOTIDE SEQUENCE</scope>
    <source>
        <strain evidence="1">ATCC 200398</strain>
    </source>
</reference>
<dbReference type="Proteomes" id="UP000799755">
    <property type="component" value="Unassembled WGS sequence"/>
</dbReference>
<evidence type="ECO:0000313" key="2">
    <source>
        <dbReference type="Proteomes" id="UP000799755"/>
    </source>
</evidence>
<accession>A0ACB6QFX0</accession>
<keyword evidence="2" id="KW-1185">Reference proteome</keyword>
<dbReference type="EMBL" id="MU003527">
    <property type="protein sequence ID" value="KAF2465929.1"/>
    <property type="molecule type" value="Genomic_DNA"/>
</dbReference>
<organism evidence="1 2">
    <name type="scientific">Lindgomyces ingoldianus</name>
    <dbReference type="NCBI Taxonomy" id="673940"/>
    <lineage>
        <taxon>Eukaryota</taxon>
        <taxon>Fungi</taxon>
        <taxon>Dikarya</taxon>
        <taxon>Ascomycota</taxon>
        <taxon>Pezizomycotina</taxon>
        <taxon>Dothideomycetes</taxon>
        <taxon>Pleosporomycetidae</taxon>
        <taxon>Pleosporales</taxon>
        <taxon>Lindgomycetaceae</taxon>
        <taxon>Lindgomyces</taxon>
    </lineage>
</organism>
<gene>
    <name evidence="1" type="ORF">BDR25DRAFT_360091</name>
</gene>
<protein>
    <submittedName>
        <fullName evidence="1">Uncharacterized protein</fullName>
    </submittedName>
</protein>
<evidence type="ECO:0000313" key="1">
    <source>
        <dbReference type="EMBL" id="KAF2465929.1"/>
    </source>
</evidence>
<comment type="caution">
    <text evidence="1">The sequence shown here is derived from an EMBL/GenBank/DDBJ whole genome shotgun (WGS) entry which is preliminary data.</text>
</comment>